<reference evidence="2 3" key="1">
    <citation type="submission" date="2019-12" db="EMBL/GenBank/DDBJ databases">
        <title>Deinococcus sp. HMF7620 Genome sequencing and assembly.</title>
        <authorList>
            <person name="Kang H."/>
            <person name="Kim H."/>
            <person name="Joh K."/>
        </authorList>
    </citation>
    <scope>NUCLEOTIDE SEQUENCE [LARGE SCALE GENOMIC DNA]</scope>
    <source>
        <strain evidence="2 3">HMF7620</strain>
    </source>
</reference>
<dbReference type="EMBL" id="WQLB01000031">
    <property type="protein sequence ID" value="MVN88617.1"/>
    <property type="molecule type" value="Genomic_DNA"/>
</dbReference>
<dbReference type="RefSeq" id="WP_157460677.1">
    <property type="nucleotide sequence ID" value="NZ_WQLB01000031.1"/>
</dbReference>
<accession>A0A7C9LP68</accession>
<keyword evidence="3" id="KW-1185">Reference proteome</keyword>
<name>A0A7C9LP68_9DEIO</name>
<gene>
    <name evidence="2" type="ORF">GO986_17925</name>
</gene>
<sequence length="131" mass="15002">MSKPLALTPEEDARLWAAGASHHYEHTAAALRVRYRLHLTPAEYLRLCQAIVVALPRLELDAVAGTGRRVFLIYPVLGRWTELIYDLDRELIITALTPRPMPLKGRARRKIEHFRRRAHPRGGSRPPKDNP</sequence>
<evidence type="ECO:0000313" key="2">
    <source>
        <dbReference type="EMBL" id="MVN88617.1"/>
    </source>
</evidence>
<dbReference type="Proteomes" id="UP000483286">
    <property type="component" value="Unassembled WGS sequence"/>
</dbReference>
<feature type="compositionally biased region" description="Basic residues" evidence="1">
    <location>
        <begin position="107"/>
        <end position="122"/>
    </location>
</feature>
<protein>
    <submittedName>
        <fullName evidence="2">Uncharacterized protein</fullName>
    </submittedName>
</protein>
<organism evidence="2 3">
    <name type="scientific">Deinococcus arboris</name>
    <dbReference type="NCBI Taxonomy" id="2682977"/>
    <lineage>
        <taxon>Bacteria</taxon>
        <taxon>Thermotogati</taxon>
        <taxon>Deinococcota</taxon>
        <taxon>Deinococci</taxon>
        <taxon>Deinococcales</taxon>
        <taxon>Deinococcaceae</taxon>
        <taxon>Deinococcus</taxon>
    </lineage>
</organism>
<evidence type="ECO:0000256" key="1">
    <source>
        <dbReference type="SAM" id="MobiDB-lite"/>
    </source>
</evidence>
<comment type="caution">
    <text evidence="2">The sequence shown here is derived from an EMBL/GenBank/DDBJ whole genome shotgun (WGS) entry which is preliminary data.</text>
</comment>
<proteinExistence type="predicted"/>
<feature type="region of interest" description="Disordered" evidence="1">
    <location>
        <begin position="107"/>
        <end position="131"/>
    </location>
</feature>
<dbReference type="AlphaFoldDB" id="A0A7C9LP68"/>
<evidence type="ECO:0000313" key="3">
    <source>
        <dbReference type="Proteomes" id="UP000483286"/>
    </source>
</evidence>